<keyword evidence="4 8" id="KW-0285">Flavoprotein</keyword>
<dbReference type="GO" id="GO:0071949">
    <property type="term" value="F:FAD binding"/>
    <property type="evidence" value="ECO:0007669"/>
    <property type="project" value="TreeGrafter"/>
</dbReference>
<evidence type="ECO:0000256" key="1">
    <source>
        <dbReference type="ARBA" id="ARBA00001974"/>
    </source>
</evidence>
<evidence type="ECO:0000256" key="5">
    <source>
        <dbReference type="ARBA" id="ARBA00022827"/>
    </source>
</evidence>
<dbReference type="GO" id="GO:0106312">
    <property type="term" value="F:methylenetetrahydrofolate reductase (NADH) activity"/>
    <property type="evidence" value="ECO:0007669"/>
    <property type="project" value="UniProtKB-EC"/>
</dbReference>
<dbReference type="InterPro" id="IPR003171">
    <property type="entry name" value="Mehydrof_redctse-like"/>
</dbReference>
<evidence type="ECO:0000256" key="6">
    <source>
        <dbReference type="ARBA" id="ARBA00023002"/>
    </source>
</evidence>
<comment type="pathway">
    <text evidence="2 8">One-carbon metabolism; tetrahydrofolate interconversion.</text>
</comment>
<proteinExistence type="inferred from homology"/>
<dbReference type="AlphaFoldDB" id="A0A6N7ZBQ5"/>
<name>A0A6N7ZBQ5_9PSEU</name>
<reference evidence="9 10" key="1">
    <citation type="submission" date="2019-11" db="EMBL/GenBank/DDBJ databases">
        <title>Draft genome of Amycolatopsis RM579.</title>
        <authorList>
            <person name="Duangmal K."/>
            <person name="Mingma R."/>
        </authorList>
    </citation>
    <scope>NUCLEOTIDE SEQUENCE [LARGE SCALE GENOMIC DNA]</scope>
    <source>
        <strain evidence="9 10">RM579</strain>
    </source>
</reference>
<protein>
    <recommendedName>
        <fullName evidence="8">Methylenetetrahydrofolate reductase</fullName>
    </recommendedName>
</protein>
<dbReference type="Pfam" id="PF02219">
    <property type="entry name" value="MTHFR"/>
    <property type="match status" value="1"/>
</dbReference>
<dbReference type="Proteomes" id="UP000440096">
    <property type="component" value="Unassembled WGS sequence"/>
</dbReference>
<dbReference type="GO" id="GO:0009086">
    <property type="term" value="P:methionine biosynthetic process"/>
    <property type="evidence" value="ECO:0007669"/>
    <property type="project" value="TreeGrafter"/>
</dbReference>
<comment type="cofactor">
    <cofactor evidence="1 8">
        <name>FAD</name>
        <dbReference type="ChEBI" id="CHEBI:57692"/>
    </cofactor>
</comment>
<evidence type="ECO:0000313" key="10">
    <source>
        <dbReference type="Proteomes" id="UP000440096"/>
    </source>
</evidence>
<gene>
    <name evidence="9" type="ORF">GKO32_34850</name>
</gene>
<evidence type="ECO:0000256" key="4">
    <source>
        <dbReference type="ARBA" id="ARBA00022630"/>
    </source>
</evidence>
<dbReference type="UniPathway" id="UPA00193"/>
<evidence type="ECO:0000256" key="2">
    <source>
        <dbReference type="ARBA" id="ARBA00004777"/>
    </source>
</evidence>
<evidence type="ECO:0000313" key="9">
    <source>
        <dbReference type="EMBL" id="MTD59125.1"/>
    </source>
</evidence>
<dbReference type="GO" id="GO:0005829">
    <property type="term" value="C:cytosol"/>
    <property type="evidence" value="ECO:0007669"/>
    <property type="project" value="TreeGrafter"/>
</dbReference>
<sequence>MVSPTDRDTSRVSGLLHDFSLEITGKDVGDLQKAAAGVPQGTRVNVTFLANEQTSVRVRAAEVIKGLGFRPVPHISARRLTSRDELDRYLSALAEIGATEDVVVIAGDPAHPAGPFADSLAVIASGALTEYGVRSVDIAGYPEGHPKIHEDVLWRAVEEKTDALRARGLDYSVATQFVFDAATVVRWIEQLRGRGIDGPVRIGVPGPAGVQRLLRYAKRFGVSSSASVVQKYGFSLTGLLGTAGPARFIADLQSAIDPALHGEILLHFYTFGGVRATAEWVRTALSGEE</sequence>
<dbReference type="InterPro" id="IPR029041">
    <property type="entry name" value="FAD-linked_oxidoreductase-like"/>
</dbReference>
<dbReference type="Gene3D" id="3.20.20.220">
    <property type="match status" value="1"/>
</dbReference>
<dbReference type="SUPFAM" id="SSF51730">
    <property type="entry name" value="FAD-linked oxidoreductase"/>
    <property type="match status" value="1"/>
</dbReference>
<dbReference type="GO" id="GO:0035999">
    <property type="term" value="P:tetrahydrofolate interconversion"/>
    <property type="evidence" value="ECO:0007669"/>
    <property type="project" value="UniProtKB-UniPathway"/>
</dbReference>
<keyword evidence="10" id="KW-1185">Reference proteome</keyword>
<keyword evidence="6 8" id="KW-0560">Oxidoreductase</keyword>
<dbReference type="PANTHER" id="PTHR45754:SF3">
    <property type="entry name" value="METHYLENETETRAHYDROFOLATE REDUCTASE (NADPH)"/>
    <property type="match status" value="1"/>
</dbReference>
<evidence type="ECO:0000256" key="7">
    <source>
        <dbReference type="ARBA" id="ARBA00048628"/>
    </source>
</evidence>
<keyword evidence="5 8" id="KW-0274">FAD</keyword>
<dbReference type="OrthoDB" id="9812555at2"/>
<evidence type="ECO:0000256" key="3">
    <source>
        <dbReference type="ARBA" id="ARBA00006743"/>
    </source>
</evidence>
<comment type="catalytic activity">
    <reaction evidence="7">
        <text>(6S)-5-methyl-5,6,7,8-tetrahydrofolate + NAD(+) = (6R)-5,10-methylene-5,6,7,8-tetrahydrofolate + NADH + H(+)</text>
        <dbReference type="Rhea" id="RHEA:19821"/>
        <dbReference type="ChEBI" id="CHEBI:15378"/>
        <dbReference type="ChEBI" id="CHEBI:15636"/>
        <dbReference type="ChEBI" id="CHEBI:18608"/>
        <dbReference type="ChEBI" id="CHEBI:57540"/>
        <dbReference type="ChEBI" id="CHEBI:57945"/>
        <dbReference type="EC" id="1.5.1.54"/>
    </reaction>
    <physiologicalReaction direction="right-to-left" evidence="7">
        <dbReference type="Rhea" id="RHEA:19823"/>
    </physiologicalReaction>
</comment>
<organism evidence="9 10">
    <name type="scientific">Amycolatopsis pithecellobii</name>
    <dbReference type="NCBI Taxonomy" id="664692"/>
    <lineage>
        <taxon>Bacteria</taxon>
        <taxon>Bacillati</taxon>
        <taxon>Actinomycetota</taxon>
        <taxon>Actinomycetes</taxon>
        <taxon>Pseudonocardiales</taxon>
        <taxon>Pseudonocardiaceae</taxon>
        <taxon>Amycolatopsis</taxon>
    </lineage>
</organism>
<accession>A0A6N7ZBQ5</accession>
<dbReference type="PANTHER" id="PTHR45754">
    <property type="entry name" value="METHYLENETETRAHYDROFOLATE REDUCTASE"/>
    <property type="match status" value="1"/>
</dbReference>
<comment type="caution">
    <text evidence="9">The sequence shown here is derived from an EMBL/GenBank/DDBJ whole genome shotgun (WGS) entry which is preliminary data.</text>
</comment>
<dbReference type="EMBL" id="WMBA01000089">
    <property type="protein sequence ID" value="MTD59125.1"/>
    <property type="molecule type" value="Genomic_DNA"/>
</dbReference>
<evidence type="ECO:0000256" key="8">
    <source>
        <dbReference type="RuleBase" id="RU003862"/>
    </source>
</evidence>
<comment type="similarity">
    <text evidence="3 8">Belongs to the methylenetetrahydrofolate reductase family.</text>
</comment>